<dbReference type="Pfam" id="PF01112">
    <property type="entry name" value="Asparaginase_2"/>
    <property type="match status" value="1"/>
</dbReference>
<protein>
    <submittedName>
        <fullName evidence="3">CIC11C00000002567</fullName>
    </submittedName>
</protein>
<dbReference type="GO" id="GO:0051604">
    <property type="term" value="P:protein maturation"/>
    <property type="evidence" value="ECO:0007669"/>
    <property type="project" value="TreeGrafter"/>
</dbReference>
<dbReference type="Gene3D" id="3.60.20.30">
    <property type="entry name" value="(Glycosyl)asparaginase"/>
    <property type="match status" value="1"/>
</dbReference>
<evidence type="ECO:0000256" key="2">
    <source>
        <dbReference type="PIRSR" id="PIRSR600246-3"/>
    </source>
</evidence>
<dbReference type="PANTHER" id="PTHR10188:SF8">
    <property type="entry name" value="THREONINE ASPARTASE 1"/>
    <property type="match status" value="1"/>
</dbReference>
<evidence type="ECO:0000313" key="4">
    <source>
        <dbReference type="Proteomes" id="UP000182334"/>
    </source>
</evidence>
<gene>
    <name evidence="3" type="ORF">SAMEA4029010_CIC11G00000002567</name>
</gene>
<dbReference type="SUPFAM" id="SSF56235">
    <property type="entry name" value="N-terminal nucleophile aminohydrolases (Ntn hydrolases)"/>
    <property type="match status" value="1"/>
</dbReference>
<dbReference type="OrthoDB" id="77601at2759"/>
<sequence length="258" mass="28774">MEFESARKLCLIVVDELVLKHTRLLYERYMENERQLEALIDRKLREEETRDGMEEVINGDTEDQGLNSENLDNTNESILRQHRLDVSQSVQDTVGLLETGDSIKMSTSSGGAFLRPPGRVSCAGVYGAGSGFGRVGDTMVMCFCSGNGDDIVKMALASHISDRLARIVNEEWTELGPTLVDIVRERSTICQLQAVDENLNSIVYVGVVAVVKQHNKLRVVYCHSTETFYFGFRGQTGTEIVLSKHNKPGTFVCGEYRA</sequence>
<dbReference type="GO" id="GO:0005737">
    <property type="term" value="C:cytoplasm"/>
    <property type="evidence" value="ECO:0007669"/>
    <property type="project" value="TreeGrafter"/>
</dbReference>
<organism evidence="3 4">
    <name type="scientific">Sungouiella intermedia</name>
    <dbReference type="NCBI Taxonomy" id="45354"/>
    <lineage>
        <taxon>Eukaryota</taxon>
        <taxon>Fungi</taxon>
        <taxon>Dikarya</taxon>
        <taxon>Ascomycota</taxon>
        <taxon>Saccharomycotina</taxon>
        <taxon>Pichiomycetes</taxon>
        <taxon>Metschnikowiaceae</taxon>
        <taxon>Sungouiella</taxon>
    </lineage>
</organism>
<dbReference type="InterPro" id="IPR000246">
    <property type="entry name" value="Peptidase_T2"/>
</dbReference>
<proteinExistence type="predicted"/>
<dbReference type="AlphaFoldDB" id="A0A1L0BUH9"/>
<dbReference type="InterPro" id="IPR029055">
    <property type="entry name" value="Ntn_hydrolases_N"/>
</dbReference>
<dbReference type="PANTHER" id="PTHR10188">
    <property type="entry name" value="L-ASPARAGINASE"/>
    <property type="match status" value="1"/>
</dbReference>
<dbReference type="GO" id="GO:0004298">
    <property type="term" value="F:threonine-type endopeptidase activity"/>
    <property type="evidence" value="ECO:0007669"/>
    <property type="project" value="TreeGrafter"/>
</dbReference>
<keyword evidence="4" id="KW-1185">Reference proteome</keyword>
<feature type="active site" description="Nucleophile" evidence="1">
    <location>
        <position position="93"/>
    </location>
</feature>
<dbReference type="STRING" id="45354.A0A1L0BUH9"/>
<reference evidence="3 4" key="1">
    <citation type="submission" date="2016-10" db="EMBL/GenBank/DDBJ databases">
        <authorList>
            <person name="de Groot N.N."/>
        </authorList>
    </citation>
    <scope>NUCLEOTIDE SEQUENCE [LARGE SCALE GENOMIC DNA]</scope>
    <source>
        <strain evidence="3 4">CBS 141442</strain>
    </source>
</reference>
<dbReference type="EMBL" id="LT635760">
    <property type="protein sequence ID" value="SGZ55001.1"/>
    <property type="molecule type" value="Genomic_DNA"/>
</dbReference>
<name>A0A1L0BUH9_9ASCO</name>
<feature type="site" description="Cleavage; by autolysis" evidence="2">
    <location>
        <begin position="92"/>
        <end position="93"/>
    </location>
</feature>
<dbReference type="Proteomes" id="UP000182334">
    <property type="component" value="Chromosome V"/>
</dbReference>
<evidence type="ECO:0000256" key="1">
    <source>
        <dbReference type="PIRSR" id="PIRSR600246-1"/>
    </source>
</evidence>
<accession>A0A1L0BUH9</accession>
<evidence type="ECO:0000313" key="3">
    <source>
        <dbReference type="EMBL" id="SGZ55001.1"/>
    </source>
</evidence>